<dbReference type="Proteomes" id="UP000010472">
    <property type="component" value="Chromosome"/>
</dbReference>
<accession>K9W1N7</accession>
<dbReference type="STRING" id="1173022.Cri9333_2867"/>
<evidence type="ECO:0000313" key="1">
    <source>
        <dbReference type="EMBL" id="AFZ13709.1"/>
    </source>
</evidence>
<proteinExistence type="predicted"/>
<dbReference type="KEGG" id="cep:Cri9333_2867"/>
<evidence type="ECO:0000313" key="2">
    <source>
        <dbReference type="Proteomes" id="UP000010472"/>
    </source>
</evidence>
<dbReference type="SUPFAM" id="SSF48208">
    <property type="entry name" value="Six-hairpin glycosidases"/>
    <property type="match status" value="1"/>
</dbReference>
<keyword evidence="2" id="KW-1185">Reference proteome</keyword>
<dbReference type="EMBL" id="CP003620">
    <property type="protein sequence ID" value="AFZ13709.1"/>
    <property type="molecule type" value="Genomic_DNA"/>
</dbReference>
<protein>
    <submittedName>
        <fullName evidence="1">Uncharacterized protein</fullName>
    </submittedName>
</protein>
<dbReference type="InterPro" id="IPR008928">
    <property type="entry name" value="6-hairpin_glycosidase_sf"/>
</dbReference>
<dbReference type="OrthoDB" id="1171174at2"/>
<dbReference type="RefSeq" id="WP_015203818.1">
    <property type="nucleotide sequence ID" value="NC_019753.1"/>
</dbReference>
<dbReference type="InterPro" id="IPR012341">
    <property type="entry name" value="6hp_glycosidase-like_sf"/>
</dbReference>
<dbReference type="PATRIC" id="fig|1173022.3.peg.3104"/>
<organism evidence="1 2">
    <name type="scientific">Crinalium epipsammum PCC 9333</name>
    <dbReference type="NCBI Taxonomy" id="1173022"/>
    <lineage>
        <taxon>Bacteria</taxon>
        <taxon>Bacillati</taxon>
        <taxon>Cyanobacteriota</taxon>
        <taxon>Cyanophyceae</taxon>
        <taxon>Gomontiellales</taxon>
        <taxon>Gomontiellaceae</taxon>
        <taxon>Crinalium</taxon>
    </lineage>
</organism>
<reference evidence="1 2" key="1">
    <citation type="submission" date="2012-06" db="EMBL/GenBank/DDBJ databases">
        <title>Finished chromosome of genome of Crinalium epipsammum PCC 9333.</title>
        <authorList>
            <consortium name="US DOE Joint Genome Institute"/>
            <person name="Gugger M."/>
            <person name="Coursin T."/>
            <person name="Rippka R."/>
            <person name="Tandeau De Marsac N."/>
            <person name="Huntemann M."/>
            <person name="Wei C.-L."/>
            <person name="Han J."/>
            <person name="Detter J.C."/>
            <person name="Han C."/>
            <person name="Tapia R."/>
            <person name="Davenport K."/>
            <person name="Daligault H."/>
            <person name="Erkkila T."/>
            <person name="Gu W."/>
            <person name="Munk A.C.C."/>
            <person name="Teshima H."/>
            <person name="Xu Y."/>
            <person name="Chain P."/>
            <person name="Chen A."/>
            <person name="Krypides N."/>
            <person name="Mavromatis K."/>
            <person name="Markowitz V."/>
            <person name="Szeto E."/>
            <person name="Ivanova N."/>
            <person name="Mikhailova N."/>
            <person name="Ovchinnikova G."/>
            <person name="Pagani I."/>
            <person name="Pati A."/>
            <person name="Goodwin L."/>
            <person name="Peters L."/>
            <person name="Pitluck S."/>
            <person name="Woyke T."/>
            <person name="Kerfeld C."/>
        </authorList>
    </citation>
    <scope>NUCLEOTIDE SEQUENCE [LARGE SCALE GENOMIC DNA]</scope>
    <source>
        <strain evidence="1 2">PCC 9333</strain>
    </source>
</reference>
<name>K9W1N7_9CYAN</name>
<dbReference type="HOGENOM" id="CLU_043770_0_0_3"/>
<dbReference type="AlphaFoldDB" id="K9W1N7"/>
<dbReference type="Gene3D" id="1.50.10.10">
    <property type="match status" value="1"/>
</dbReference>
<dbReference type="eggNOG" id="COG1331">
    <property type="taxonomic scope" value="Bacteria"/>
</dbReference>
<dbReference type="GO" id="GO:0005975">
    <property type="term" value="P:carbohydrate metabolic process"/>
    <property type="evidence" value="ECO:0007669"/>
    <property type="project" value="InterPro"/>
</dbReference>
<sequence>MQHVGFTYDNAVAAIAFIAVNDQNRAKQIVDTLVYAQNHDRFYQDGRLRNAYWGGKLISSGDMQLPGWFNQQTGRWTEDEFQVSTHTGSIAWAMLAQLAYYQTYGGESYLTAVKKMGEWVDKNLQDSRGAGGYLGGFSGWEPTPNLLKYKSTEHNLDLYVAFQRLFLITGEQAWKNRATHAQNFVISMWDKVEKKFWTGTTTDGVTINTDVIPLDVQAWTPLALKDAAKLYLQCLEYAEKHHCVGKGFDFNQDRDGIWYEGTAHMVVTYQFTNQHQKSKLLIANLEAAKNISGGIPAADRDKLTTGFSAGNSEPWFYFNRIHIGATAWFVIAEKEINPLWLGSN</sequence>
<gene>
    <name evidence="1" type="ORF">Cri9333_2867</name>
</gene>